<protein>
    <recommendedName>
        <fullName evidence="6">SH3 domain-containing protein</fullName>
    </recommendedName>
</protein>
<dbReference type="SMART" id="SM00326">
    <property type="entry name" value="SH3"/>
    <property type="match status" value="1"/>
</dbReference>
<evidence type="ECO:0000256" key="1">
    <source>
        <dbReference type="ARBA" id="ARBA00004496"/>
    </source>
</evidence>
<evidence type="ECO:0000256" key="3">
    <source>
        <dbReference type="ARBA" id="ARBA00022490"/>
    </source>
</evidence>
<feature type="region of interest" description="Disordered" evidence="5">
    <location>
        <begin position="153"/>
        <end position="228"/>
    </location>
</feature>
<keyword evidence="2 4" id="KW-0728">SH3 domain</keyword>
<dbReference type="GO" id="GO:0051666">
    <property type="term" value="P:actin cortical patch localization"/>
    <property type="evidence" value="ECO:0007669"/>
    <property type="project" value="InterPro"/>
</dbReference>
<dbReference type="CDD" id="cd00174">
    <property type="entry name" value="SH3"/>
    <property type="match status" value="1"/>
</dbReference>
<organism evidence="7 8">
    <name type="scientific">Trichosporon asahii var. asahii (strain CBS 8904)</name>
    <name type="common">Yeast</name>
    <dbReference type="NCBI Taxonomy" id="1220162"/>
    <lineage>
        <taxon>Eukaryota</taxon>
        <taxon>Fungi</taxon>
        <taxon>Dikarya</taxon>
        <taxon>Basidiomycota</taxon>
        <taxon>Agaricomycotina</taxon>
        <taxon>Tremellomycetes</taxon>
        <taxon>Trichosporonales</taxon>
        <taxon>Trichosporonaceae</taxon>
        <taxon>Trichosporon</taxon>
    </lineage>
</organism>
<evidence type="ECO:0000256" key="4">
    <source>
        <dbReference type="PROSITE-ProRule" id="PRU00192"/>
    </source>
</evidence>
<feature type="compositionally biased region" description="Low complexity" evidence="5">
    <location>
        <begin position="33"/>
        <end position="70"/>
    </location>
</feature>
<name>K1W3T6_TRIAC</name>
<dbReference type="InterPro" id="IPR001452">
    <property type="entry name" value="SH3_domain"/>
</dbReference>
<dbReference type="eggNOG" id="KOG4792">
    <property type="taxonomic scope" value="Eukaryota"/>
</dbReference>
<proteinExistence type="predicted"/>
<reference evidence="7 8" key="1">
    <citation type="journal article" date="2012" name="Eukaryot. Cell">
        <title>Genome sequence of the Trichosporon asahii environmental strain CBS 8904.</title>
        <authorList>
            <person name="Yang R.Y."/>
            <person name="Li H.T."/>
            <person name="Zhu H."/>
            <person name="Zhou G.P."/>
            <person name="Wang M."/>
            <person name="Wang L."/>
        </authorList>
    </citation>
    <scope>NUCLEOTIDE SEQUENCE [LARGE SCALE GENOMIC DNA]</scope>
    <source>
        <strain evidence="7 8">CBS 8904</strain>
    </source>
</reference>
<comment type="subcellular location">
    <subcellularLocation>
        <location evidence="1">Cytoplasm</location>
    </subcellularLocation>
</comment>
<dbReference type="InParanoid" id="K1W3T6"/>
<dbReference type="PANTHER" id="PTHR47174">
    <property type="entry name" value="BRIDGING INTEGRATOR 3"/>
    <property type="match status" value="1"/>
</dbReference>
<keyword evidence="3" id="KW-0963">Cytoplasm</keyword>
<dbReference type="OMA" id="AEVLYDY"/>
<evidence type="ECO:0000313" key="7">
    <source>
        <dbReference type="EMBL" id="EKD03563.1"/>
    </source>
</evidence>
<gene>
    <name evidence="7" type="ORF">A1Q2_02146</name>
</gene>
<dbReference type="PROSITE" id="PS50002">
    <property type="entry name" value="SH3"/>
    <property type="match status" value="1"/>
</dbReference>
<dbReference type="AlphaFoldDB" id="K1W3T6"/>
<dbReference type="Gene3D" id="2.30.30.40">
    <property type="entry name" value="SH3 Domains"/>
    <property type="match status" value="1"/>
</dbReference>
<dbReference type="PANTHER" id="PTHR47174:SF3">
    <property type="entry name" value="BRIDGING INTEGRATOR 3"/>
    <property type="match status" value="1"/>
</dbReference>
<keyword evidence="8" id="KW-1185">Reference proteome</keyword>
<evidence type="ECO:0000313" key="8">
    <source>
        <dbReference type="Proteomes" id="UP000006757"/>
    </source>
</evidence>
<comment type="caution">
    <text evidence="7">The sequence shown here is derived from an EMBL/GenBank/DDBJ whole genome shotgun (WGS) entry which is preliminary data.</text>
</comment>
<dbReference type="GO" id="GO:0005737">
    <property type="term" value="C:cytoplasm"/>
    <property type="evidence" value="ECO:0007669"/>
    <property type="project" value="UniProtKB-SubCell"/>
</dbReference>
<dbReference type="GO" id="GO:0015629">
    <property type="term" value="C:actin cytoskeleton"/>
    <property type="evidence" value="ECO:0007669"/>
    <property type="project" value="TreeGrafter"/>
</dbReference>
<dbReference type="EMBL" id="AMBO01000246">
    <property type="protein sequence ID" value="EKD03563.1"/>
    <property type="molecule type" value="Genomic_DNA"/>
</dbReference>
<dbReference type="Pfam" id="PF00018">
    <property type="entry name" value="SH3_1"/>
    <property type="match status" value="1"/>
</dbReference>
<dbReference type="SUPFAM" id="SSF50044">
    <property type="entry name" value="SH3-domain"/>
    <property type="match status" value="1"/>
</dbReference>
<sequence length="267" mass="27375">MFANLTYQDKQAFFALLDEYFESRPHLAHLRGESPLPSPGGLAPPSIDSSSRPRSSTANSSSSTAGAAPALGGRTLPPPVHHDAAATPPVRHTPSPSLPAATHHTPGSGLTSSSSHRADGLMGSAKSLASTGYKFGRSGVGKLAQNQHVSGAMGKIGAGSFNDKLAKAGDTPRSRTAGADAAAGGAVGGGYTPRTTGPPQPPPSRGGAAKGNRAQAQYDYDGGDATDLPVKENQIVNIIAKTSEDWWTCEDDDGRQGLVPANYLKEL</sequence>
<evidence type="ECO:0000256" key="2">
    <source>
        <dbReference type="ARBA" id="ARBA00022443"/>
    </source>
</evidence>
<feature type="domain" description="SH3" evidence="6">
    <location>
        <begin position="209"/>
        <end position="267"/>
    </location>
</feature>
<evidence type="ECO:0000259" key="6">
    <source>
        <dbReference type="PROSITE" id="PS50002"/>
    </source>
</evidence>
<evidence type="ECO:0000256" key="5">
    <source>
        <dbReference type="SAM" id="MobiDB-lite"/>
    </source>
</evidence>
<dbReference type="Proteomes" id="UP000006757">
    <property type="component" value="Unassembled WGS sequence"/>
</dbReference>
<dbReference type="PRINTS" id="PR00452">
    <property type="entry name" value="SH3DOMAIN"/>
</dbReference>
<accession>K1W3T6</accession>
<dbReference type="OrthoDB" id="10255128at2759"/>
<dbReference type="InterPro" id="IPR046982">
    <property type="entry name" value="BIN3/RVS161-like"/>
</dbReference>
<dbReference type="HOGENOM" id="CLU_067162_0_0_1"/>
<feature type="region of interest" description="Disordered" evidence="5">
    <location>
        <begin position="31"/>
        <end position="120"/>
    </location>
</feature>
<dbReference type="InterPro" id="IPR036028">
    <property type="entry name" value="SH3-like_dom_sf"/>
</dbReference>
<feature type="compositionally biased region" description="Basic and acidic residues" evidence="5">
    <location>
        <begin position="164"/>
        <end position="173"/>
    </location>
</feature>
<dbReference type="GO" id="GO:0006897">
    <property type="term" value="P:endocytosis"/>
    <property type="evidence" value="ECO:0007669"/>
    <property type="project" value="InterPro"/>
</dbReference>
<dbReference type="STRING" id="1220162.K1W3T6"/>